<keyword evidence="1" id="KW-0472">Membrane</keyword>
<feature type="transmembrane region" description="Helical" evidence="1">
    <location>
        <begin position="143"/>
        <end position="160"/>
    </location>
</feature>
<feature type="transmembrane region" description="Helical" evidence="1">
    <location>
        <begin position="81"/>
        <end position="99"/>
    </location>
</feature>
<reference evidence="2 3" key="1">
    <citation type="submission" date="2022-04" db="EMBL/GenBank/DDBJ databases">
        <title>The arsenic-methylating capacity of Chitinophaga filiformis YT5 during chitin decomposition.</title>
        <authorList>
            <person name="Chen G."/>
            <person name="Liang Y."/>
        </authorList>
    </citation>
    <scope>NUCLEOTIDE SEQUENCE [LARGE SCALE GENOMIC DNA]</scope>
    <source>
        <strain evidence="2 3">YT5</strain>
    </source>
</reference>
<dbReference type="RefSeq" id="WP_247808972.1">
    <property type="nucleotide sequence ID" value="NZ_CP095855.1"/>
</dbReference>
<feature type="transmembrane region" description="Helical" evidence="1">
    <location>
        <begin position="46"/>
        <end position="69"/>
    </location>
</feature>
<organism evidence="2 3">
    <name type="scientific">Chitinophaga filiformis</name>
    <name type="common">Myxococcus filiformis</name>
    <name type="synonym">Flexibacter filiformis</name>
    <dbReference type="NCBI Taxonomy" id="104663"/>
    <lineage>
        <taxon>Bacteria</taxon>
        <taxon>Pseudomonadati</taxon>
        <taxon>Bacteroidota</taxon>
        <taxon>Chitinophagia</taxon>
        <taxon>Chitinophagales</taxon>
        <taxon>Chitinophagaceae</taxon>
        <taxon>Chitinophaga</taxon>
    </lineage>
</organism>
<feature type="transmembrane region" description="Helical" evidence="1">
    <location>
        <begin position="21"/>
        <end position="40"/>
    </location>
</feature>
<name>A0ABY4HTH3_CHIFI</name>
<keyword evidence="1" id="KW-0812">Transmembrane</keyword>
<keyword evidence="1" id="KW-1133">Transmembrane helix</keyword>
<sequence length="286" mass="32979">MHTPGTCYKASGRFDAKRLTLFTLTGILFAVFIGWLYYILCRINPITFLNFIILGLVSFGAAILCAFIVGRCQCRNETISNAIPVLLCYIIWSTQWAFFNLHWHYGYSFWGGILNPLTTLKIINARANQVDMYSLPYGKGLQYIWYTAELAAFLLVARWVNSSKTYFCEDCADYYREAHAHLLDAELENFHLLKEMEGEDHQYRFLPQLVFVKKLTPIYAERKPVLKVTLHYCPRCMRNTMVSVSSYMQDIDSSNKSHTTLTKKEPITEGMYIAKATADALIRKFA</sequence>
<proteinExistence type="predicted"/>
<keyword evidence="3" id="KW-1185">Reference proteome</keyword>
<dbReference type="EMBL" id="CP095855">
    <property type="protein sequence ID" value="UPK66763.1"/>
    <property type="molecule type" value="Genomic_DNA"/>
</dbReference>
<gene>
    <name evidence="2" type="ORF">MYF79_17645</name>
</gene>
<protein>
    <submittedName>
        <fullName evidence="2">Uncharacterized protein</fullName>
    </submittedName>
</protein>
<evidence type="ECO:0000256" key="1">
    <source>
        <dbReference type="SAM" id="Phobius"/>
    </source>
</evidence>
<evidence type="ECO:0000313" key="2">
    <source>
        <dbReference type="EMBL" id="UPK66763.1"/>
    </source>
</evidence>
<accession>A0ABY4HTH3</accession>
<evidence type="ECO:0000313" key="3">
    <source>
        <dbReference type="Proteomes" id="UP000830198"/>
    </source>
</evidence>
<dbReference type="Proteomes" id="UP000830198">
    <property type="component" value="Chromosome"/>
</dbReference>